<feature type="domain" description="CHY-type" evidence="4">
    <location>
        <begin position="7"/>
        <end position="87"/>
    </location>
</feature>
<dbReference type="RefSeq" id="WP_192025878.1">
    <property type="nucleotide sequence ID" value="NZ_JACYTN010000012.1"/>
</dbReference>
<dbReference type="EMBL" id="JACYTN010000012">
    <property type="protein sequence ID" value="MBD8499546.1"/>
    <property type="molecule type" value="Genomic_DNA"/>
</dbReference>
<dbReference type="PANTHER" id="PTHR28082">
    <property type="entry name" value="ZINC FINGER PROTEIN"/>
    <property type="match status" value="1"/>
</dbReference>
<evidence type="ECO:0000256" key="1">
    <source>
        <dbReference type="ARBA" id="ARBA00022723"/>
    </source>
</evidence>
<evidence type="ECO:0000259" key="4">
    <source>
        <dbReference type="PROSITE" id="PS51266"/>
    </source>
</evidence>
<name>A0ABR9AZG8_9BACL</name>
<dbReference type="Pfam" id="PF05495">
    <property type="entry name" value="zf-CHY"/>
    <property type="match status" value="1"/>
</dbReference>
<gene>
    <name evidence="5" type="ORF">IFO66_14715</name>
</gene>
<proteinExistence type="predicted"/>
<evidence type="ECO:0000256" key="3">
    <source>
        <dbReference type="ARBA" id="ARBA00022833"/>
    </source>
</evidence>
<organism evidence="5 6">
    <name type="scientific">Paenibacillus arenosi</name>
    <dbReference type="NCBI Taxonomy" id="2774142"/>
    <lineage>
        <taxon>Bacteria</taxon>
        <taxon>Bacillati</taxon>
        <taxon>Bacillota</taxon>
        <taxon>Bacilli</taxon>
        <taxon>Bacillales</taxon>
        <taxon>Paenibacillaceae</taxon>
        <taxon>Paenibacillus</taxon>
    </lineage>
</organism>
<accession>A0ABR9AZG8</accession>
<keyword evidence="2" id="KW-0863">Zinc-finger</keyword>
<sequence>MKIYGAIIDSETRCTHYHTVKDIIAIKFYCCNRYYPCYKCHEENEDHDIQAWPQEQFEEKAVLCGSCRSQMTILQYMNTNDCPYCQASFNERCALHYSIYFESNESGRTTHG</sequence>
<dbReference type="Proteomes" id="UP000634529">
    <property type="component" value="Unassembled WGS sequence"/>
</dbReference>
<dbReference type="InterPro" id="IPR037274">
    <property type="entry name" value="Znf_CHY_sf"/>
</dbReference>
<evidence type="ECO:0000313" key="6">
    <source>
        <dbReference type="Proteomes" id="UP000634529"/>
    </source>
</evidence>
<protein>
    <recommendedName>
        <fullName evidence="4">CHY-type domain-containing protein</fullName>
    </recommendedName>
</protein>
<keyword evidence="1" id="KW-0479">Metal-binding</keyword>
<dbReference type="InterPro" id="IPR052604">
    <property type="entry name" value="Mito_Tim_assembly_helper"/>
</dbReference>
<keyword evidence="6" id="KW-1185">Reference proteome</keyword>
<dbReference type="InterPro" id="IPR016694">
    <property type="entry name" value="UCP017292"/>
</dbReference>
<dbReference type="PROSITE" id="PS51266">
    <property type="entry name" value="ZF_CHY"/>
    <property type="match status" value="1"/>
</dbReference>
<evidence type="ECO:0000313" key="5">
    <source>
        <dbReference type="EMBL" id="MBD8499546.1"/>
    </source>
</evidence>
<reference evidence="5 6" key="1">
    <citation type="submission" date="2020-09" db="EMBL/GenBank/DDBJ databases">
        <title>Paenibacillus sp. CAU 1523 isolated from sand of Haeundae Beach.</title>
        <authorList>
            <person name="Kim W."/>
        </authorList>
    </citation>
    <scope>NUCLEOTIDE SEQUENCE [LARGE SCALE GENOMIC DNA]</scope>
    <source>
        <strain evidence="5 6">CAU 1523</strain>
    </source>
</reference>
<evidence type="ECO:0000256" key="2">
    <source>
        <dbReference type="ARBA" id="ARBA00022771"/>
    </source>
</evidence>
<keyword evidence="3" id="KW-0862">Zinc</keyword>
<dbReference type="SUPFAM" id="SSF161219">
    <property type="entry name" value="CHY zinc finger-like"/>
    <property type="match status" value="1"/>
</dbReference>
<dbReference type="PIRSF" id="PIRSF017292">
    <property type="entry name" value="UCP017292_Znf_CHY"/>
    <property type="match status" value="1"/>
</dbReference>
<dbReference type="PANTHER" id="PTHR28082:SF1">
    <property type="entry name" value="HELPER OF TIM PROTEIN 13"/>
    <property type="match status" value="1"/>
</dbReference>
<comment type="caution">
    <text evidence="5">The sequence shown here is derived from an EMBL/GenBank/DDBJ whole genome shotgun (WGS) entry which is preliminary data.</text>
</comment>
<dbReference type="InterPro" id="IPR008913">
    <property type="entry name" value="Znf_CHY"/>
</dbReference>